<dbReference type="GO" id="GO:0046100">
    <property type="term" value="P:hypoxanthine metabolic process"/>
    <property type="evidence" value="ECO:0007669"/>
    <property type="project" value="TreeGrafter"/>
</dbReference>
<comment type="cofactor">
    <cofactor evidence="1 15">
        <name>Mg(2+)</name>
        <dbReference type="ChEBI" id="CHEBI:18420"/>
    </cofactor>
</comment>
<proteinExistence type="inferred from homology"/>
<evidence type="ECO:0000256" key="5">
    <source>
        <dbReference type="ARBA" id="ARBA00011895"/>
    </source>
</evidence>
<evidence type="ECO:0000256" key="12">
    <source>
        <dbReference type="ARBA" id="ARBA00022842"/>
    </source>
</evidence>
<dbReference type="InterPro" id="IPR029057">
    <property type="entry name" value="PRTase-like"/>
</dbReference>
<comment type="catalytic activity">
    <reaction evidence="13">
        <text>GMP + diphosphate = guanine + 5-phospho-alpha-D-ribose 1-diphosphate</text>
        <dbReference type="Rhea" id="RHEA:25424"/>
        <dbReference type="ChEBI" id="CHEBI:16235"/>
        <dbReference type="ChEBI" id="CHEBI:33019"/>
        <dbReference type="ChEBI" id="CHEBI:58017"/>
        <dbReference type="ChEBI" id="CHEBI:58115"/>
        <dbReference type="EC" id="2.4.2.8"/>
    </reaction>
    <physiologicalReaction direction="right-to-left" evidence="13">
        <dbReference type="Rhea" id="RHEA:25426"/>
    </physiologicalReaction>
</comment>
<evidence type="ECO:0000256" key="15">
    <source>
        <dbReference type="RuleBase" id="RU364099"/>
    </source>
</evidence>
<dbReference type="SUPFAM" id="SSF53271">
    <property type="entry name" value="PRTase-like"/>
    <property type="match status" value="1"/>
</dbReference>
<keyword evidence="18" id="KW-1185">Reference proteome</keyword>
<comment type="similarity">
    <text evidence="4 15">Belongs to the purine/pyrimidine phosphoribosyltransferase family.</text>
</comment>
<dbReference type="EMBL" id="FMXE01000011">
    <property type="protein sequence ID" value="SDA72436.1"/>
    <property type="molecule type" value="Genomic_DNA"/>
</dbReference>
<evidence type="ECO:0000256" key="7">
    <source>
        <dbReference type="ARBA" id="ARBA00022676"/>
    </source>
</evidence>
<dbReference type="UniPathway" id="UPA00591">
    <property type="reaction ID" value="UER00648"/>
</dbReference>
<dbReference type="STRING" id="279824.SAMN03080617_01930"/>
<evidence type="ECO:0000256" key="2">
    <source>
        <dbReference type="ARBA" id="ARBA00004496"/>
    </source>
</evidence>
<evidence type="ECO:0000259" key="16">
    <source>
        <dbReference type="Pfam" id="PF00156"/>
    </source>
</evidence>
<dbReference type="GO" id="GO:0006166">
    <property type="term" value="P:purine ribonucleoside salvage"/>
    <property type="evidence" value="ECO:0007669"/>
    <property type="project" value="UniProtKB-KW"/>
</dbReference>
<evidence type="ECO:0000256" key="13">
    <source>
        <dbReference type="ARBA" id="ARBA00048811"/>
    </source>
</evidence>
<dbReference type="GO" id="GO:0032263">
    <property type="term" value="P:GMP salvage"/>
    <property type="evidence" value="ECO:0007669"/>
    <property type="project" value="TreeGrafter"/>
</dbReference>
<dbReference type="GO" id="GO:0005829">
    <property type="term" value="C:cytosol"/>
    <property type="evidence" value="ECO:0007669"/>
    <property type="project" value="TreeGrafter"/>
</dbReference>
<evidence type="ECO:0000256" key="8">
    <source>
        <dbReference type="ARBA" id="ARBA00022679"/>
    </source>
</evidence>
<sequence length="181" mass="20322">MKKTQIKDLTFELFIPEKEIKDRLSELAREISLDFQSEELVLLGVLNGSFIVMADLARLIDLSISCEFLKISSYSGTSTTGEVRSLLGLAADLSGKNVLIVEDIVDTGISMDYLLSELSKHKPKTLTIFTLLFKKDAFRFNYSLDYVGFEIPNKFVVGFGLDYDGLGRNLPDLYQLSTTKK</sequence>
<dbReference type="PANTHER" id="PTHR43340">
    <property type="entry name" value="HYPOXANTHINE-GUANINE PHOSPHORIBOSYLTRANSFERASE"/>
    <property type="match status" value="1"/>
</dbReference>
<keyword evidence="9 15" id="KW-0479">Metal-binding</keyword>
<keyword evidence="11 15" id="KW-0547">Nucleotide-binding</keyword>
<dbReference type="GO" id="GO:0006178">
    <property type="term" value="P:guanine salvage"/>
    <property type="evidence" value="ECO:0007669"/>
    <property type="project" value="TreeGrafter"/>
</dbReference>
<evidence type="ECO:0000256" key="1">
    <source>
        <dbReference type="ARBA" id="ARBA00001946"/>
    </source>
</evidence>
<evidence type="ECO:0000256" key="11">
    <source>
        <dbReference type="ARBA" id="ARBA00022741"/>
    </source>
</evidence>
<dbReference type="CDD" id="cd06223">
    <property type="entry name" value="PRTases_typeI"/>
    <property type="match status" value="1"/>
</dbReference>
<dbReference type="GO" id="GO:0000287">
    <property type="term" value="F:magnesium ion binding"/>
    <property type="evidence" value="ECO:0007669"/>
    <property type="project" value="TreeGrafter"/>
</dbReference>
<evidence type="ECO:0000313" key="18">
    <source>
        <dbReference type="Proteomes" id="UP000198756"/>
    </source>
</evidence>
<dbReference type="InterPro" id="IPR050408">
    <property type="entry name" value="HGPRT"/>
</dbReference>
<protein>
    <recommendedName>
        <fullName evidence="5 15">Hypoxanthine phosphoribosyltransferase</fullName>
        <ecNumber evidence="5 15">2.4.2.8</ecNumber>
    </recommendedName>
</protein>
<evidence type="ECO:0000256" key="4">
    <source>
        <dbReference type="ARBA" id="ARBA00008391"/>
    </source>
</evidence>
<dbReference type="GO" id="GO:0032264">
    <property type="term" value="P:IMP salvage"/>
    <property type="evidence" value="ECO:0007669"/>
    <property type="project" value="UniProtKB-UniPathway"/>
</dbReference>
<keyword evidence="8 15" id="KW-0808">Transferase</keyword>
<comment type="pathway">
    <text evidence="3 15">Purine metabolism; IMP biosynthesis via salvage pathway; IMP from hypoxanthine: step 1/1.</text>
</comment>
<dbReference type="Gene3D" id="3.40.50.2020">
    <property type="match status" value="1"/>
</dbReference>
<dbReference type="GO" id="GO:0004422">
    <property type="term" value="F:hypoxanthine phosphoribosyltransferase activity"/>
    <property type="evidence" value="ECO:0007669"/>
    <property type="project" value="InterPro"/>
</dbReference>
<dbReference type="InterPro" id="IPR000836">
    <property type="entry name" value="PRTase_dom"/>
</dbReference>
<keyword evidence="10 15" id="KW-0660">Purine salvage</keyword>
<evidence type="ECO:0000256" key="10">
    <source>
        <dbReference type="ARBA" id="ARBA00022726"/>
    </source>
</evidence>
<evidence type="ECO:0000256" key="3">
    <source>
        <dbReference type="ARBA" id="ARBA00004669"/>
    </source>
</evidence>
<dbReference type="Pfam" id="PF00156">
    <property type="entry name" value="Pribosyltran"/>
    <property type="match status" value="1"/>
</dbReference>
<evidence type="ECO:0000256" key="9">
    <source>
        <dbReference type="ARBA" id="ARBA00022723"/>
    </source>
</evidence>
<comment type="catalytic activity">
    <reaction evidence="14">
        <text>IMP + diphosphate = hypoxanthine + 5-phospho-alpha-D-ribose 1-diphosphate</text>
        <dbReference type="Rhea" id="RHEA:17973"/>
        <dbReference type="ChEBI" id="CHEBI:17368"/>
        <dbReference type="ChEBI" id="CHEBI:33019"/>
        <dbReference type="ChEBI" id="CHEBI:58017"/>
        <dbReference type="ChEBI" id="CHEBI:58053"/>
        <dbReference type="EC" id="2.4.2.8"/>
    </reaction>
    <physiologicalReaction direction="right-to-left" evidence="14">
        <dbReference type="Rhea" id="RHEA:17975"/>
    </physiologicalReaction>
</comment>
<name>A0A1G5XR71_9BACT</name>
<keyword evidence="7 15" id="KW-0328">Glycosyltransferase</keyword>
<dbReference type="Proteomes" id="UP000198756">
    <property type="component" value="Unassembled WGS sequence"/>
</dbReference>
<evidence type="ECO:0000256" key="14">
    <source>
        <dbReference type="ARBA" id="ARBA00049402"/>
    </source>
</evidence>
<keyword evidence="6 15" id="KW-0963">Cytoplasm</keyword>
<dbReference type="PANTHER" id="PTHR43340:SF1">
    <property type="entry name" value="HYPOXANTHINE PHOSPHORIBOSYLTRANSFERASE"/>
    <property type="match status" value="1"/>
</dbReference>
<gene>
    <name evidence="17" type="ORF">SAMN03080617_01930</name>
</gene>
<dbReference type="NCBIfam" id="TIGR01203">
    <property type="entry name" value="HGPRTase"/>
    <property type="match status" value="1"/>
</dbReference>
<dbReference type="RefSeq" id="WP_092729729.1">
    <property type="nucleotide sequence ID" value="NZ_FMXE01000011.1"/>
</dbReference>
<comment type="subcellular location">
    <subcellularLocation>
        <location evidence="2 15">Cytoplasm</location>
    </subcellularLocation>
</comment>
<evidence type="ECO:0000313" key="17">
    <source>
        <dbReference type="EMBL" id="SDA72436.1"/>
    </source>
</evidence>
<dbReference type="EC" id="2.4.2.8" evidence="5 15"/>
<organism evidence="17 18">
    <name type="scientific">Algoriphagus alkaliphilus</name>
    <dbReference type="NCBI Taxonomy" id="279824"/>
    <lineage>
        <taxon>Bacteria</taxon>
        <taxon>Pseudomonadati</taxon>
        <taxon>Bacteroidota</taxon>
        <taxon>Cytophagia</taxon>
        <taxon>Cytophagales</taxon>
        <taxon>Cyclobacteriaceae</taxon>
        <taxon>Algoriphagus</taxon>
    </lineage>
</organism>
<dbReference type="OrthoDB" id="9802824at2"/>
<dbReference type="InterPro" id="IPR005904">
    <property type="entry name" value="Hxn_phspho_trans"/>
</dbReference>
<keyword evidence="12 15" id="KW-0460">Magnesium</keyword>
<feature type="domain" description="Phosphoribosyltransferase" evidence="16">
    <location>
        <begin position="19"/>
        <end position="163"/>
    </location>
</feature>
<dbReference type="GO" id="GO:0052657">
    <property type="term" value="F:guanine phosphoribosyltransferase activity"/>
    <property type="evidence" value="ECO:0007669"/>
    <property type="project" value="RHEA"/>
</dbReference>
<dbReference type="GO" id="GO:0000166">
    <property type="term" value="F:nucleotide binding"/>
    <property type="evidence" value="ECO:0007669"/>
    <property type="project" value="UniProtKB-KW"/>
</dbReference>
<evidence type="ECO:0000256" key="6">
    <source>
        <dbReference type="ARBA" id="ARBA00022490"/>
    </source>
</evidence>
<dbReference type="AlphaFoldDB" id="A0A1G5XR71"/>
<reference evidence="18" key="1">
    <citation type="submission" date="2016-10" db="EMBL/GenBank/DDBJ databases">
        <authorList>
            <person name="Varghese N."/>
            <person name="Submissions S."/>
        </authorList>
    </citation>
    <scope>NUCLEOTIDE SEQUENCE [LARGE SCALE GENOMIC DNA]</scope>
    <source>
        <strain evidence="18">DSM 22703</strain>
    </source>
</reference>
<accession>A0A1G5XR71</accession>